<gene>
    <name evidence="1" type="ORF">FS935_18080</name>
</gene>
<protein>
    <submittedName>
        <fullName evidence="1">Uncharacterized protein</fullName>
    </submittedName>
</protein>
<reference evidence="1 2" key="1">
    <citation type="journal article" date="2005" name="Int. J. Syst. Evol. Microbiol.">
        <title>Bacillus litoralis sp. nov., isolated from a tidal flat of the Yellow Sea in Korea.</title>
        <authorList>
            <person name="Yoon J.H."/>
            <person name="Oh T.K."/>
        </authorList>
    </citation>
    <scope>NUCLEOTIDE SEQUENCE [LARGE SCALE GENOMIC DNA]</scope>
    <source>
        <strain evidence="1 2">SW-211</strain>
    </source>
</reference>
<dbReference type="Proteomes" id="UP000321363">
    <property type="component" value="Unassembled WGS sequence"/>
</dbReference>
<name>A0A5C6VQD6_9BACI</name>
<keyword evidence="2" id="KW-1185">Reference proteome</keyword>
<dbReference type="OrthoDB" id="2934625at2"/>
<sequence>MAIVHFIEEGSIVLTQLLTNIPNIDETIKIKGRKGKVLSIKEVEENHFHVLVSLDKHLKNQIIEKDPKKKKR</sequence>
<accession>A0A5C6VQD6</accession>
<dbReference type="EMBL" id="VOQF01000013">
    <property type="protein sequence ID" value="TXC85965.1"/>
    <property type="molecule type" value="Genomic_DNA"/>
</dbReference>
<evidence type="ECO:0000313" key="2">
    <source>
        <dbReference type="Proteomes" id="UP000321363"/>
    </source>
</evidence>
<proteinExistence type="predicted"/>
<organism evidence="1 2">
    <name type="scientific">Metabacillus litoralis</name>
    <dbReference type="NCBI Taxonomy" id="152268"/>
    <lineage>
        <taxon>Bacteria</taxon>
        <taxon>Bacillati</taxon>
        <taxon>Bacillota</taxon>
        <taxon>Bacilli</taxon>
        <taxon>Bacillales</taxon>
        <taxon>Bacillaceae</taxon>
        <taxon>Metabacillus</taxon>
    </lineage>
</organism>
<comment type="caution">
    <text evidence="1">The sequence shown here is derived from an EMBL/GenBank/DDBJ whole genome shotgun (WGS) entry which is preliminary data.</text>
</comment>
<dbReference type="RefSeq" id="WP_146950055.1">
    <property type="nucleotide sequence ID" value="NZ_VOQF01000013.1"/>
</dbReference>
<dbReference type="AlphaFoldDB" id="A0A5C6VQD6"/>
<evidence type="ECO:0000313" key="1">
    <source>
        <dbReference type="EMBL" id="TXC85965.1"/>
    </source>
</evidence>